<evidence type="ECO:0000256" key="5">
    <source>
        <dbReference type="ARBA" id="ARBA00023136"/>
    </source>
</evidence>
<name>A0ABX8E9E2_9SPHN</name>
<dbReference type="InterPro" id="IPR002898">
    <property type="entry name" value="MotA_ExbB_proton_chnl"/>
</dbReference>
<evidence type="ECO:0000259" key="8">
    <source>
        <dbReference type="Pfam" id="PF01618"/>
    </source>
</evidence>
<keyword evidence="10" id="KW-1185">Reference proteome</keyword>
<feature type="transmembrane region" description="Helical" evidence="7">
    <location>
        <begin position="101"/>
        <end position="125"/>
    </location>
</feature>
<evidence type="ECO:0000313" key="9">
    <source>
        <dbReference type="EMBL" id="QVM84791.1"/>
    </source>
</evidence>
<evidence type="ECO:0000256" key="4">
    <source>
        <dbReference type="ARBA" id="ARBA00022989"/>
    </source>
</evidence>
<feature type="transmembrane region" description="Helical" evidence="7">
    <location>
        <begin position="70"/>
        <end position="95"/>
    </location>
</feature>
<accession>A0ABX8E9E2</accession>
<feature type="transmembrane region" description="Helical" evidence="7">
    <location>
        <begin position="12"/>
        <end position="33"/>
    </location>
</feature>
<proteinExistence type="inferred from homology"/>
<evidence type="ECO:0000256" key="3">
    <source>
        <dbReference type="ARBA" id="ARBA00022692"/>
    </source>
</evidence>
<dbReference type="Pfam" id="PF01618">
    <property type="entry name" value="MotA_ExbB"/>
    <property type="match status" value="1"/>
</dbReference>
<protein>
    <submittedName>
        <fullName evidence="9">MotA/TolQ/ExbB proton channel family protein</fullName>
    </submittedName>
</protein>
<keyword evidence="4 7" id="KW-1133">Transmembrane helix</keyword>
<dbReference type="Proteomes" id="UP000677126">
    <property type="component" value="Chromosome"/>
</dbReference>
<dbReference type="RefSeq" id="WP_213500432.1">
    <property type="nucleotide sequence ID" value="NZ_CP054856.1"/>
</dbReference>
<evidence type="ECO:0000256" key="6">
    <source>
        <dbReference type="RuleBase" id="RU004057"/>
    </source>
</evidence>
<comment type="similarity">
    <text evidence="6">Belongs to the exbB/tolQ family.</text>
</comment>
<evidence type="ECO:0000256" key="7">
    <source>
        <dbReference type="SAM" id="Phobius"/>
    </source>
</evidence>
<comment type="subcellular location">
    <subcellularLocation>
        <location evidence="1">Cell membrane</location>
        <topology evidence="1">Multi-pass membrane protein</topology>
    </subcellularLocation>
    <subcellularLocation>
        <location evidence="6">Membrane</location>
        <topology evidence="6">Multi-pass membrane protein</topology>
    </subcellularLocation>
</comment>
<evidence type="ECO:0000313" key="10">
    <source>
        <dbReference type="Proteomes" id="UP000677126"/>
    </source>
</evidence>
<keyword evidence="3 7" id="KW-0812">Transmembrane</keyword>
<keyword evidence="6" id="KW-0813">Transport</keyword>
<organism evidence="9 10">
    <name type="scientific">Novosphingobium decolorationis</name>
    <dbReference type="NCBI Taxonomy" id="2698673"/>
    <lineage>
        <taxon>Bacteria</taxon>
        <taxon>Pseudomonadati</taxon>
        <taxon>Pseudomonadota</taxon>
        <taxon>Alphaproteobacteria</taxon>
        <taxon>Sphingomonadales</taxon>
        <taxon>Sphingomonadaceae</taxon>
        <taxon>Novosphingobium</taxon>
    </lineage>
</organism>
<reference evidence="9 10" key="1">
    <citation type="journal article" date="2021" name="Int. J. Syst. Evol. Microbiol.">
        <title>Novosphingobium decolorationis sp. nov., an aniline blue-decolourizing bacterium isolated from East Pacific sediment.</title>
        <authorList>
            <person name="Chen X."/>
            <person name="Dong B."/>
            <person name="Chen T."/>
            <person name="Ren N."/>
            <person name="Wang J."/>
            <person name="Xu Y."/>
            <person name="Yang J."/>
            <person name="Zhu S."/>
            <person name="Chen J."/>
        </authorList>
    </citation>
    <scope>NUCLEOTIDE SEQUENCE [LARGE SCALE GENOMIC DNA]</scope>
    <source>
        <strain evidence="9 10">502str22</strain>
    </source>
</reference>
<keyword evidence="6" id="KW-0653">Protein transport</keyword>
<evidence type="ECO:0000256" key="1">
    <source>
        <dbReference type="ARBA" id="ARBA00004651"/>
    </source>
</evidence>
<dbReference type="EMBL" id="CP054856">
    <property type="protein sequence ID" value="QVM84791.1"/>
    <property type="molecule type" value="Genomic_DNA"/>
</dbReference>
<feature type="domain" description="MotA/TolQ/ExbB proton channel" evidence="8">
    <location>
        <begin position="61"/>
        <end position="131"/>
    </location>
</feature>
<gene>
    <name evidence="9" type="ORF">HT578_14850</name>
</gene>
<keyword evidence="2" id="KW-1003">Cell membrane</keyword>
<sequence length="149" mass="15552">MTTSLDQALHALVGLLLWPVIAALLSLAFLAVLDAGLALGERVGGAARLARLKHGTLENLARRRIARSDLLAKIGPTLGLMGTLIPLGPGIAALGRGDFMALSQAVTTAFDTTIVGLAVGLVGYLTGRLRRHGFDLLLSRLEQEGVTHA</sequence>
<evidence type="ECO:0000256" key="2">
    <source>
        <dbReference type="ARBA" id="ARBA00022475"/>
    </source>
</evidence>
<keyword evidence="5 7" id="KW-0472">Membrane</keyword>